<dbReference type="EMBL" id="DF968181">
    <property type="protein sequence ID" value="GAP40941.1"/>
    <property type="molecule type" value="Genomic_DNA"/>
</dbReference>
<dbReference type="Pfam" id="PF11848">
    <property type="entry name" value="DUF3368"/>
    <property type="match status" value="1"/>
</dbReference>
<name>A0A0S7BL03_9CHLR</name>
<reference evidence="1" key="1">
    <citation type="journal article" date="2015" name="Genome Announc.">
        <title>Draft Genome Sequence of Anaerolineae Strain TC1, a Novel Isolate from a Methanogenic Wastewater Treatment System.</title>
        <authorList>
            <person name="Matsuura N."/>
            <person name="Tourlousse D.M."/>
            <person name="Sun L."/>
            <person name="Toyonaga M."/>
            <person name="Kuroda K."/>
            <person name="Ohashi A."/>
            <person name="Cruz R."/>
            <person name="Yamaguchi T."/>
            <person name="Sekiguchi Y."/>
        </authorList>
    </citation>
    <scope>NUCLEOTIDE SEQUENCE [LARGE SCALE GENOMIC DNA]</scope>
    <source>
        <strain evidence="1">TC1</strain>
    </source>
</reference>
<keyword evidence="2" id="KW-1185">Reference proteome</keyword>
<sequence>MTLPSVLVTDTNIWIDLENGKILADVFRLPYQFFTTDFAVGEFVHPGWAHLHDLGLQTNGLEPEYVLELVRLRQIHRRLSAIDLAALLLARALDASLVTGDRRLNELAKAQGVPVHGVLWILDEMVIHHVLTANQAAIALRKMLDQGARLPDGECQKRFDRWSF</sequence>
<gene>
    <name evidence="1" type="ORF">ATC1_13923</name>
</gene>
<dbReference type="AlphaFoldDB" id="A0A0S7BL03"/>
<dbReference type="Proteomes" id="UP000053370">
    <property type="component" value="Unassembled WGS sequence"/>
</dbReference>
<accession>A0A0S7BL03</accession>
<dbReference type="OrthoDB" id="583219at2"/>
<dbReference type="InterPro" id="IPR021799">
    <property type="entry name" value="PIN-like_prokaryotic"/>
</dbReference>
<evidence type="ECO:0008006" key="3">
    <source>
        <dbReference type="Google" id="ProtNLM"/>
    </source>
</evidence>
<organism evidence="1">
    <name type="scientific">Flexilinea flocculi</name>
    <dbReference type="NCBI Taxonomy" id="1678840"/>
    <lineage>
        <taxon>Bacteria</taxon>
        <taxon>Bacillati</taxon>
        <taxon>Chloroflexota</taxon>
        <taxon>Anaerolineae</taxon>
        <taxon>Anaerolineales</taxon>
        <taxon>Anaerolineaceae</taxon>
        <taxon>Flexilinea</taxon>
    </lineage>
</organism>
<evidence type="ECO:0000313" key="1">
    <source>
        <dbReference type="EMBL" id="GAP40941.1"/>
    </source>
</evidence>
<dbReference type="SUPFAM" id="SSF88723">
    <property type="entry name" value="PIN domain-like"/>
    <property type="match status" value="1"/>
</dbReference>
<dbReference type="STRING" id="1678840.ATC1_13923"/>
<proteinExistence type="predicted"/>
<dbReference type="InterPro" id="IPR029060">
    <property type="entry name" value="PIN-like_dom_sf"/>
</dbReference>
<evidence type="ECO:0000313" key="2">
    <source>
        <dbReference type="Proteomes" id="UP000053370"/>
    </source>
</evidence>
<protein>
    <recommendedName>
        <fullName evidence="3">Nucleic acid-binding protein, contains PIN domain</fullName>
    </recommendedName>
</protein>
<dbReference type="Gene3D" id="3.40.50.1010">
    <property type="entry name" value="5'-nuclease"/>
    <property type="match status" value="1"/>
</dbReference>
<dbReference type="RefSeq" id="WP_062281156.1">
    <property type="nucleotide sequence ID" value="NZ_DF968181.1"/>
</dbReference>